<dbReference type="AlphaFoldDB" id="A0A0F9MZ83"/>
<gene>
    <name evidence="1" type="ORF">LCGC14_1399080</name>
</gene>
<protein>
    <submittedName>
        <fullName evidence="1">Uncharacterized protein</fullName>
    </submittedName>
</protein>
<evidence type="ECO:0000313" key="1">
    <source>
        <dbReference type="EMBL" id="KKM74567.1"/>
    </source>
</evidence>
<proteinExistence type="predicted"/>
<name>A0A0F9MZ83_9ZZZZ</name>
<comment type="caution">
    <text evidence="1">The sequence shown here is derived from an EMBL/GenBank/DDBJ whole genome shotgun (WGS) entry which is preliminary data.</text>
</comment>
<sequence length="30" mass="3448">ESEVIEWLAGRDNADKVKEVLESNYPKVDN</sequence>
<organism evidence="1">
    <name type="scientific">marine sediment metagenome</name>
    <dbReference type="NCBI Taxonomy" id="412755"/>
    <lineage>
        <taxon>unclassified sequences</taxon>
        <taxon>metagenomes</taxon>
        <taxon>ecological metagenomes</taxon>
    </lineage>
</organism>
<feature type="non-terminal residue" evidence="1">
    <location>
        <position position="1"/>
    </location>
</feature>
<reference evidence="1" key="1">
    <citation type="journal article" date="2015" name="Nature">
        <title>Complex archaea that bridge the gap between prokaryotes and eukaryotes.</title>
        <authorList>
            <person name="Spang A."/>
            <person name="Saw J.H."/>
            <person name="Jorgensen S.L."/>
            <person name="Zaremba-Niedzwiedzka K."/>
            <person name="Martijn J."/>
            <person name="Lind A.E."/>
            <person name="van Eijk R."/>
            <person name="Schleper C."/>
            <person name="Guy L."/>
            <person name="Ettema T.J."/>
        </authorList>
    </citation>
    <scope>NUCLEOTIDE SEQUENCE</scope>
</reference>
<accession>A0A0F9MZ83</accession>
<dbReference type="EMBL" id="LAZR01009122">
    <property type="protein sequence ID" value="KKM74567.1"/>
    <property type="molecule type" value="Genomic_DNA"/>
</dbReference>